<proteinExistence type="inferred from homology"/>
<keyword evidence="6 7" id="KW-0472">Membrane</keyword>
<dbReference type="InterPro" id="IPR055348">
    <property type="entry name" value="DctQ"/>
</dbReference>
<evidence type="ECO:0000313" key="10">
    <source>
        <dbReference type="Proteomes" id="UP000609531"/>
    </source>
</evidence>
<name>A0A934INV4_9HYPH</name>
<evidence type="ECO:0000256" key="6">
    <source>
        <dbReference type="ARBA" id="ARBA00023136"/>
    </source>
</evidence>
<keyword evidence="10" id="KW-1185">Reference proteome</keyword>
<dbReference type="GO" id="GO:0005886">
    <property type="term" value="C:plasma membrane"/>
    <property type="evidence" value="ECO:0007669"/>
    <property type="project" value="UniProtKB-SubCell"/>
</dbReference>
<evidence type="ECO:0000256" key="2">
    <source>
        <dbReference type="ARBA" id="ARBA00022448"/>
    </source>
</evidence>
<protein>
    <recommendedName>
        <fullName evidence="7">TRAP transporter small permease protein</fullName>
    </recommendedName>
</protein>
<evidence type="ECO:0000256" key="5">
    <source>
        <dbReference type="ARBA" id="ARBA00022989"/>
    </source>
</evidence>
<dbReference type="EMBL" id="JAEKJA010000003">
    <property type="protein sequence ID" value="MBJ3775335.1"/>
    <property type="molecule type" value="Genomic_DNA"/>
</dbReference>
<organism evidence="9 10">
    <name type="scientific">Acuticoccus mangrovi</name>
    <dbReference type="NCBI Taxonomy" id="2796142"/>
    <lineage>
        <taxon>Bacteria</taxon>
        <taxon>Pseudomonadati</taxon>
        <taxon>Pseudomonadota</taxon>
        <taxon>Alphaproteobacteria</taxon>
        <taxon>Hyphomicrobiales</taxon>
        <taxon>Amorphaceae</taxon>
        <taxon>Acuticoccus</taxon>
    </lineage>
</organism>
<keyword evidence="2 7" id="KW-0813">Transport</keyword>
<comment type="subcellular location">
    <subcellularLocation>
        <location evidence="7">Cell inner membrane</location>
        <topology evidence="7">Multi-pass membrane protein</topology>
    </subcellularLocation>
    <subcellularLocation>
        <location evidence="1">Cell membrane</location>
        <topology evidence="1">Multi-pass membrane protein</topology>
    </subcellularLocation>
</comment>
<keyword evidence="4 7" id="KW-0812">Transmembrane</keyword>
<evidence type="ECO:0000256" key="1">
    <source>
        <dbReference type="ARBA" id="ARBA00004651"/>
    </source>
</evidence>
<feature type="domain" description="Tripartite ATP-independent periplasmic transporters DctQ component" evidence="8">
    <location>
        <begin position="27"/>
        <end position="157"/>
    </location>
</feature>
<accession>A0A934INV4</accession>
<comment type="function">
    <text evidence="7">Part of the tripartite ATP-independent periplasmic (TRAP) transport system.</text>
</comment>
<reference evidence="9" key="1">
    <citation type="submission" date="2020-12" db="EMBL/GenBank/DDBJ databases">
        <title>Bacterial taxonomy.</title>
        <authorList>
            <person name="Pan X."/>
        </authorList>
    </citation>
    <scope>NUCLEOTIDE SEQUENCE</scope>
    <source>
        <strain evidence="9">B2012</strain>
    </source>
</reference>
<gene>
    <name evidence="9" type="ORF">JCR33_06535</name>
</gene>
<sequence>MKIAMMAAIRRLEYVMNAVAVASIALMMLHIVAEAGTRLVLRRSLEGTTEIVAHYYMIGVVFLPLLSVRLRGRLIAANLIDAWLSPAADRALSRLSDLLLAAWFIFLSVASTITALRATDTSEYIETTTGLLTIWPSRWALPVALSATALACLCAIFAAPADRSADA</sequence>
<dbReference type="AlphaFoldDB" id="A0A934INV4"/>
<dbReference type="Proteomes" id="UP000609531">
    <property type="component" value="Unassembled WGS sequence"/>
</dbReference>
<evidence type="ECO:0000313" key="9">
    <source>
        <dbReference type="EMBL" id="MBJ3775335.1"/>
    </source>
</evidence>
<evidence type="ECO:0000256" key="4">
    <source>
        <dbReference type="ARBA" id="ARBA00022692"/>
    </source>
</evidence>
<feature type="transmembrane region" description="Helical" evidence="7">
    <location>
        <begin position="12"/>
        <end position="33"/>
    </location>
</feature>
<feature type="transmembrane region" description="Helical" evidence="7">
    <location>
        <begin position="98"/>
        <end position="119"/>
    </location>
</feature>
<evidence type="ECO:0000259" key="8">
    <source>
        <dbReference type="Pfam" id="PF04290"/>
    </source>
</evidence>
<feature type="transmembrane region" description="Helical" evidence="7">
    <location>
        <begin position="139"/>
        <end position="159"/>
    </location>
</feature>
<comment type="subunit">
    <text evidence="7">The complex comprises the extracytoplasmic solute receptor protein and the two transmembrane proteins.</text>
</comment>
<keyword evidence="7" id="KW-0997">Cell inner membrane</keyword>
<dbReference type="RefSeq" id="WP_198881204.1">
    <property type="nucleotide sequence ID" value="NZ_JAEKJA010000003.1"/>
</dbReference>
<keyword evidence="3" id="KW-1003">Cell membrane</keyword>
<dbReference type="GO" id="GO:0022857">
    <property type="term" value="F:transmembrane transporter activity"/>
    <property type="evidence" value="ECO:0007669"/>
    <property type="project" value="UniProtKB-UniRule"/>
</dbReference>
<evidence type="ECO:0000256" key="3">
    <source>
        <dbReference type="ARBA" id="ARBA00022475"/>
    </source>
</evidence>
<comment type="caution">
    <text evidence="9">The sequence shown here is derived from an EMBL/GenBank/DDBJ whole genome shotgun (WGS) entry which is preliminary data.</text>
</comment>
<comment type="similarity">
    <text evidence="7">Belongs to the TRAP transporter small permease family.</text>
</comment>
<keyword evidence="5 7" id="KW-1133">Transmembrane helix</keyword>
<dbReference type="Pfam" id="PF04290">
    <property type="entry name" value="DctQ"/>
    <property type="match status" value="1"/>
</dbReference>
<evidence type="ECO:0000256" key="7">
    <source>
        <dbReference type="RuleBase" id="RU369079"/>
    </source>
</evidence>
<feature type="transmembrane region" description="Helical" evidence="7">
    <location>
        <begin position="53"/>
        <end position="70"/>
    </location>
</feature>